<proteinExistence type="predicted"/>
<dbReference type="AlphaFoldDB" id="A0A3R7NCF2"/>
<dbReference type="EMBL" id="MKKU01000291">
    <property type="protein sequence ID" value="RNF16513.1"/>
    <property type="molecule type" value="Genomic_DNA"/>
</dbReference>
<protein>
    <submittedName>
        <fullName evidence="1">Uncharacterized protein</fullName>
    </submittedName>
</protein>
<sequence length="193" mass="20136">MQHAPLDTFLSAWRRIDSPAELPLLLSCVADQESRFGDAVLGDEEARRVCGAARCKSEEWDLMRALFALQQGAAGAPVRVVDLMVVLLCWEATAAHSARWFLAACAPHVRRLLGRTLGADAAGGGHVAEAVVTAALLLFGCSDGLLYEADALLGEASVRCGDIDEALACLHKIADRLSGAAEAPGESSPAGGG</sequence>
<evidence type="ECO:0000313" key="2">
    <source>
        <dbReference type="Proteomes" id="UP000284403"/>
    </source>
</evidence>
<keyword evidence="2" id="KW-1185">Reference proteome</keyword>
<comment type="caution">
    <text evidence="1">The sequence shown here is derived from an EMBL/GenBank/DDBJ whole genome shotgun (WGS) entry which is preliminary data.</text>
</comment>
<accession>A0A3R7NCF2</accession>
<name>A0A3R7NCF2_9TRYP</name>
<gene>
    <name evidence="1" type="ORF">Tco025E_05161</name>
</gene>
<reference evidence="1 2" key="1">
    <citation type="journal article" date="2018" name="BMC Genomics">
        <title>Genomic comparison of Trypanosoma conorhini and Trypanosoma rangeli to Trypanosoma cruzi strains of high and low virulence.</title>
        <authorList>
            <person name="Bradwell K.R."/>
            <person name="Koparde V.N."/>
            <person name="Matveyev A.V."/>
            <person name="Serrano M.G."/>
            <person name="Alves J.M."/>
            <person name="Parikh H."/>
            <person name="Huang B."/>
            <person name="Lee V."/>
            <person name="Espinosa-Alvarez O."/>
            <person name="Ortiz P.A."/>
            <person name="Costa-Martins A.G."/>
            <person name="Teixeira M.M."/>
            <person name="Buck G.A."/>
        </authorList>
    </citation>
    <scope>NUCLEOTIDE SEQUENCE [LARGE SCALE GENOMIC DNA]</scope>
    <source>
        <strain evidence="1 2">025E</strain>
    </source>
</reference>
<dbReference type="GeneID" id="40318772"/>
<dbReference type="RefSeq" id="XP_029227830.1">
    <property type="nucleotide sequence ID" value="XM_029372062.1"/>
</dbReference>
<organism evidence="1 2">
    <name type="scientific">Trypanosoma conorhini</name>
    <dbReference type="NCBI Taxonomy" id="83891"/>
    <lineage>
        <taxon>Eukaryota</taxon>
        <taxon>Discoba</taxon>
        <taxon>Euglenozoa</taxon>
        <taxon>Kinetoplastea</taxon>
        <taxon>Metakinetoplastina</taxon>
        <taxon>Trypanosomatida</taxon>
        <taxon>Trypanosomatidae</taxon>
        <taxon>Trypanosoma</taxon>
    </lineage>
</organism>
<evidence type="ECO:0000313" key="1">
    <source>
        <dbReference type="EMBL" id="RNF16513.1"/>
    </source>
</evidence>
<dbReference type="Proteomes" id="UP000284403">
    <property type="component" value="Unassembled WGS sequence"/>
</dbReference>
<dbReference type="OrthoDB" id="252231at2759"/>